<comment type="caution">
    <text evidence="2">The sequence shown here is derived from an EMBL/GenBank/DDBJ whole genome shotgun (WGS) entry which is preliminary data.</text>
</comment>
<protein>
    <submittedName>
        <fullName evidence="2">Uncharacterized protein</fullName>
    </submittedName>
</protein>
<organism evidence="2 3">
    <name type="scientific">Lepraria finkii</name>
    <dbReference type="NCBI Taxonomy" id="1340010"/>
    <lineage>
        <taxon>Eukaryota</taxon>
        <taxon>Fungi</taxon>
        <taxon>Dikarya</taxon>
        <taxon>Ascomycota</taxon>
        <taxon>Pezizomycotina</taxon>
        <taxon>Lecanoromycetes</taxon>
        <taxon>OSLEUM clade</taxon>
        <taxon>Lecanoromycetidae</taxon>
        <taxon>Lecanorales</taxon>
        <taxon>Lecanorineae</taxon>
        <taxon>Stereocaulaceae</taxon>
        <taxon>Lepraria</taxon>
    </lineage>
</organism>
<evidence type="ECO:0000313" key="2">
    <source>
        <dbReference type="EMBL" id="KAL2051049.1"/>
    </source>
</evidence>
<feature type="region of interest" description="Disordered" evidence="1">
    <location>
        <begin position="1"/>
        <end position="23"/>
    </location>
</feature>
<sequence>MHIRSDKRTNRFHDGAEVRKETPPLRKTISASVNDPEELVSEVDHATADEACPCCGKHSTAPADEKVVPASLQDTLGMAGLPRIGSVEYYDLISPLYSWEPSQIARGECLVGLINEFEHWIGLDVKKGTKTAMDYAAGTGLLSWVRVADIRVEQALAPHVGGIIAIDYSGGIMKHYNTIVAKVGDLKCKMRAVHGDLITHAFAGEDDGPGAPEEAFNGQGFDLLGIDSSPTETPIITGIPNSFYTLDVLLLALIENGTFLIIDIEKVDDGWEPPAGTTKHYQEALRDGMKNMGYGSKEVVAALEELEIDDIEVIRDQRVDFELVGDEGLGPQRLRRKETHFVVKARKGKKFESRQEMKYPGVPSFQEFTVSSSKQLS</sequence>
<name>A0ABR4B2E5_9LECA</name>
<keyword evidence="3" id="KW-1185">Reference proteome</keyword>
<accession>A0ABR4B2E5</accession>
<reference evidence="2 3" key="1">
    <citation type="submission" date="2024-09" db="EMBL/GenBank/DDBJ databases">
        <title>Rethinking Asexuality: The Enigmatic Case of Functional Sexual Genes in Lepraria (Stereocaulaceae).</title>
        <authorList>
            <person name="Doellman M."/>
            <person name="Sun Y."/>
            <person name="Barcenas-Pena A."/>
            <person name="Lumbsch H.T."/>
            <person name="Grewe F."/>
        </authorList>
    </citation>
    <scope>NUCLEOTIDE SEQUENCE [LARGE SCALE GENOMIC DNA]</scope>
    <source>
        <strain evidence="2 3">Grewe 0041</strain>
    </source>
</reference>
<dbReference type="EMBL" id="JBHFEH010000039">
    <property type="protein sequence ID" value="KAL2051049.1"/>
    <property type="molecule type" value="Genomic_DNA"/>
</dbReference>
<evidence type="ECO:0000313" key="3">
    <source>
        <dbReference type="Proteomes" id="UP001590951"/>
    </source>
</evidence>
<gene>
    <name evidence="2" type="ORF">ABVK25_008643</name>
</gene>
<evidence type="ECO:0000256" key="1">
    <source>
        <dbReference type="SAM" id="MobiDB-lite"/>
    </source>
</evidence>
<proteinExistence type="predicted"/>
<dbReference type="Proteomes" id="UP001590951">
    <property type="component" value="Unassembled WGS sequence"/>
</dbReference>